<evidence type="ECO:0000313" key="9">
    <source>
        <dbReference type="Proteomes" id="UP001602245"/>
    </source>
</evidence>
<accession>A0ABW6W9R1</accession>
<dbReference type="Pfam" id="PF08240">
    <property type="entry name" value="ADH_N"/>
    <property type="match status" value="1"/>
</dbReference>
<keyword evidence="4 6" id="KW-0862">Zinc</keyword>
<keyword evidence="5" id="KW-0560">Oxidoreductase</keyword>
<dbReference type="SMART" id="SM00829">
    <property type="entry name" value="PKS_ER"/>
    <property type="match status" value="1"/>
</dbReference>
<dbReference type="Proteomes" id="UP001602245">
    <property type="component" value="Unassembled WGS sequence"/>
</dbReference>
<proteinExistence type="inferred from homology"/>
<dbReference type="Gene3D" id="3.40.50.720">
    <property type="entry name" value="NAD(P)-binding Rossmann-like Domain"/>
    <property type="match status" value="1"/>
</dbReference>
<organism evidence="8 9">
    <name type="scientific">Paractinoplanes globisporus</name>
    <dbReference type="NCBI Taxonomy" id="113565"/>
    <lineage>
        <taxon>Bacteria</taxon>
        <taxon>Bacillati</taxon>
        <taxon>Actinomycetota</taxon>
        <taxon>Actinomycetes</taxon>
        <taxon>Micromonosporales</taxon>
        <taxon>Micromonosporaceae</taxon>
        <taxon>Paractinoplanes</taxon>
    </lineage>
</organism>
<evidence type="ECO:0000313" key="8">
    <source>
        <dbReference type="EMBL" id="MFF5290051.1"/>
    </source>
</evidence>
<dbReference type="EMBL" id="JBIAZU010000002">
    <property type="protein sequence ID" value="MFF5290051.1"/>
    <property type="molecule type" value="Genomic_DNA"/>
</dbReference>
<evidence type="ECO:0000256" key="1">
    <source>
        <dbReference type="ARBA" id="ARBA00001947"/>
    </source>
</evidence>
<dbReference type="Pfam" id="PF00107">
    <property type="entry name" value="ADH_zinc_N"/>
    <property type="match status" value="1"/>
</dbReference>
<evidence type="ECO:0000256" key="6">
    <source>
        <dbReference type="RuleBase" id="RU361277"/>
    </source>
</evidence>
<gene>
    <name evidence="8" type="ORF">ACFY35_11455</name>
</gene>
<dbReference type="Gene3D" id="3.90.180.10">
    <property type="entry name" value="Medium-chain alcohol dehydrogenases, catalytic domain"/>
    <property type="match status" value="1"/>
</dbReference>
<dbReference type="CDD" id="cd08279">
    <property type="entry name" value="Zn_ADH_class_III"/>
    <property type="match status" value="1"/>
</dbReference>
<evidence type="ECO:0000256" key="4">
    <source>
        <dbReference type="ARBA" id="ARBA00022833"/>
    </source>
</evidence>
<dbReference type="SUPFAM" id="SSF51735">
    <property type="entry name" value="NAD(P)-binding Rossmann-fold domains"/>
    <property type="match status" value="1"/>
</dbReference>
<dbReference type="InterPro" id="IPR011032">
    <property type="entry name" value="GroES-like_sf"/>
</dbReference>
<comment type="caution">
    <text evidence="8">The sequence shown here is derived from an EMBL/GenBank/DDBJ whole genome shotgun (WGS) entry which is preliminary data.</text>
</comment>
<evidence type="ECO:0000256" key="5">
    <source>
        <dbReference type="ARBA" id="ARBA00023002"/>
    </source>
</evidence>
<sequence>MRAAVLHGIGDDEKLEIRDDVTVLGPGPGEIRLRVRTAGVCHSDQSARDGGLPQPVPAVLGHEAAGDVLEVGEGVDDVEPGDRVIVNWLPSCGTCSECRRGEPYLCMTHVMTGYAMPRFMAGDLPVFGMAGCGAFAEEMVVPRIGAVKIEPDVPYEVAALVGCGVMTGVGAVINTAQLRPGETAVVIGCGGVGISAIQGARLSGAPVIVAVDTVPEKLEVARRFGATHAVTPDALSDLSVEITAGEGFDYAFDVVAVPQTLRTAWTAARRGGTVVVVGAGRPEHQVEFSPFELLFEGKRIIPSLYGSSYPPRDFPRLIALWRAGRLDLEGMVTHRLRLDQVEEALAALGRGDVIRQVIVHDAGA</sequence>
<reference evidence="8 9" key="1">
    <citation type="submission" date="2024-10" db="EMBL/GenBank/DDBJ databases">
        <title>The Natural Products Discovery Center: Release of the First 8490 Sequenced Strains for Exploring Actinobacteria Biosynthetic Diversity.</title>
        <authorList>
            <person name="Kalkreuter E."/>
            <person name="Kautsar S.A."/>
            <person name="Yang D."/>
            <person name="Bader C.D."/>
            <person name="Teijaro C.N."/>
            <person name="Fluegel L."/>
            <person name="Davis C.M."/>
            <person name="Simpson J.R."/>
            <person name="Lauterbach L."/>
            <person name="Steele A.D."/>
            <person name="Gui C."/>
            <person name="Meng S."/>
            <person name="Li G."/>
            <person name="Viehrig K."/>
            <person name="Ye F."/>
            <person name="Su P."/>
            <person name="Kiefer A.F."/>
            <person name="Nichols A."/>
            <person name="Cepeda A.J."/>
            <person name="Yan W."/>
            <person name="Fan B."/>
            <person name="Jiang Y."/>
            <person name="Adhikari A."/>
            <person name="Zheng C.-J."/>
            <person name="Schuster L."/>
            <person name="Cowan T.M."/>
            <person name="Smanski M.J."/>
            <person name="Chevrette M.G."/>
            <person name="De Carvalho L.P.S."/>
            <person name="Shen B."/>
        </authorList>
    </citation>
    <scope>NUCLEOTIDE SEQUENCE [LARGE SCALE GENOMIC DNA]</scope>
    <source>
        <strain evidence="8 9">NPDC000087</strain>
    </source>
</reference>
<comment type="cofactor">
    <cofactor evidence="1 6">
        <name>Zn(2+)</name>
        <dbReference type="ChEBI" id="CHEBI:29105"/>
    </cofactor>
</comment>
<keyword evidence="9" id="KW-1185">Reference proteome</keyword>
<feature type="domain" description="Enoyl reductase (ER)" evidence="7">
    <location>
        <begin position="10"/>
        <end position="359"/>
    </location>
</feature>
<dbReference type="InterPro" id="IPR020843">
    <property type="entry name" value="ER"/>
</dbReference>
<dbReference type="InterPro" id="IPR036291">
    <property type="entry name" value="NAD(P)-bd_dom_sf"/>
</dbReference>
<dbReference type="InterPro" id="IPR013149">
    <property type="entry name" value="ADH-like_C"/>
</dbReference>
<dbReference type="SUPFAM" id="SSF50129">
    <property type="entry name" value="GroES-like"/>
    <property type="match status" value="2"/>
</dbReference>
<keyword evidence="3 6" id="KW-0479">Metal-binding</keyword>
<evidence type="ECO:0000259" key="7">
    <source>
        <dbReference type="SMART" id="SM00829"/>
    </source>
</evidence>
<dbReference type="InterPro" id="IPR013154">
    <property type="entry name" value="ADH-like_N"/>
</dbReference>
<dbReference type="PANTHER" id="PTHR43350:SF21">
    <property type="entry name" value="S-NITROSOMYCOTHIOL REDUCTASE MSCR"/>
    <property type="match status" value="1"/>
</dbReference>
<protein>
    <submittedName>
        <fullName evidence="8">Zn-dependent alcohol dehydrogenase</fullName>
    </submittedName>
</protein>
<dbReference type="RefSeq" id="WP_020511413.1">
    <property type="nucleotide sequence ID" value="NZ_JBIAZU010000002.1"/>
</dbReference>
<dbReference type="PANTHER" id="PTHR43350">
    <property type="entry name" value="NAD-DEPENDENT ALCOHOL DEHYDROGENASE"/>
    <property type="match status" value="1"/>
</dbReference>
<dbReference type="InterPro" id="IPR002328">
    <property type="entry name" value="ADH_Zn_CS"/>
</dbReference>
<name>A0ABW6W9R1_9ACTN</name>
<evidence type="ECO:0000256" key="2">
    <source>
        <dbReference type="ARBA" id="ARBA00008072"/>
    </source>
</evidence>
<evidence type="ECO:0000256" key="3">
    <source>
        <dbReference type="ARBA" id="ARBA00022723"/>
    </source>
</evidence>
<comment type="similarity">
    <text evidence="2 6">Belongs to the zinc-containing alcohol dehydrogenase family.</text>
</comment>
<dbReference type="PROSITE" id="PS00059">
    <property type="entry name" value="ADH_ZINC"/>
    <property type="match status" value="1"/>
</dbReference>